<accession>A0A4P9WGA2</accession>
<evidence type="ECO:0000313" key="1">
    <source>
        <dbReference type="EMBL" id="RKO91724.1"/>
    </source>
</evidence>
<dbReference type="AlphaFoldDB" id="A0A4P9WGA2"/>
<gene>
    <name evidence="1" type="ORF">BDK51DRAFT_36559</name>
</gene>
<sequence length="418" mass="45633">MSFITGMRPSQCGARPQAEMARWTQVAAARRLREGRKITAPPAPLPDHHPCTVVPPNFSALEGVAFHPESWEVAVSWASGFSPPVPLPIRGDVESRISNPHPFRAPSLAPEEPNLIHILSTLHSCGPTSRLFAPWKGESGWREPGIRSITAVRVVEFPPSNTAECFLNAGYLRIYQANPHPLRAPQLPAALYAFVTCSSHFPLFRVPLRPHCGALPDTESPSPLPSGAKTVSSGFGASLVDVCPLARFAKTVSERKCSTLRLNHRFCAPSYVQQAPGNFRWPFKSSQSVRTIETGEWAAGARRRIDRFAAEFPSNNATEPSGAFLNANQLGIYQAAHRIHCCKCRSEAKQLAPARSNLHPFHAPQLPADLSPRHSVSIYDHQPPLAVSPLGHTAGPFHEMESPPAVQNCDSGIRRIDA</sequence>
<dbReference type="EMBL" id="KZ994934">
    <property type="protein sequence ID" value="RKO91724.1"/>
    <property type="molecule type" value="Genomic_DNA"/>
</dbReference>
<reference evidence="2" key="1">
    <citation type="journal article" date="2018" name="Nat. Microbiol.">
        <title>Leveraging single-cell genomics to expand the fungal tree of life.</title>
        <authorList>
            <person name="Ahrendt S.R."/>
            <person name="Quandt C.A."/>
            <person name="Ciobanu D."/>
            <person name="Clum A."/>
            <person name="Salamov A."/>
            <person name="Andreopoulos B."/>
            <person name="Cheng J.F."/>
            <person name="Woyke T."/>
            <person name="Pelin A."/>
            <person name="Henrissat B."/>
            <person name="Reynolds N.K."/>
            <person name="Benny G.L."/>
            <person name="Smith M.E."/>
            <person name="James T.Y."/>
            <person name="Grigoriev I.V."/>
        </authorList>
    </citation>
    <scope>NUCLEOTIDE SEQUENCE [LARGE SCALE GENOMIC DNA]</scope>
</reference>
<proteinExistence type="predicted"/>
<keyword evidence="2" id="KW-1185">Reference proteome</keyword>
<name>A0A4P9WGA2_9FUNG</name>
<protein>
    <submittedName>
        <fullName evidence="1">Uncharacterized protein</fullName>
    </submittedName>
</protein>
<dbReference type="Proteomes" id="UP000269721">
    <property type="component" value="Unassembled WGS sequence"/>
</dbReference>
<evidence type="ECO:0000313" key="2">
    <source>
        <dbReference type="Proteomes" id="UP000269721"/>
    </source>
</evidence>
<organism evidence="1 2">
    <name type="scientific">Blyttiomyces helicus</name>
    <dbReference type="NCBI Taxonomy" id="388810"/>
    <lineage>
        <taxon>Eukaryota</taxon>
        <taxon>Fungi</taxon>
        <taxon>Fungi incertae sedis</taxon>
        <taxon>Chytridiomycota</taxon>
        <taxon>Chytridiomycota incertae sedis</taxon>
        <taxon>Chytridiomycetes</taxon>
        <taxon>Chytridiomycetes incertae sedis</taxon>
        <taxon>Blyttiomyces</taxon>
    </lineage>
</organism>